<protein>
    <submittedName>
        <fullName evidence="5">Uncharacterized protein</fullName>
    </submittedName>
</protein>
<dbReference type="PANTHER" id="PTHR23316">
    <property type="entry name" value="IMPORTIN ALPHA"/>
    <property type="match status" value="1"/>
</dbReference>
<dbReference type="SUPFAM" id="SSF48371">
    <property type="entry name" value="ARM repeat"/>
    <property type="match status" value="1"/>
</dbReference>
<feature type="repeat" description="ARM" evidence="4">
    <location>
        <begin position="108"/>
        <end position="151"/>
    </location>
</feature>
<evidence type="ECO:0000256" key="4">
    <source>
        <dbReference type="PROSITE-ProRule" id="PRU00259"/>
    </source>
</evidence>
<comment type="similarity">
    <text evidence="1">Belongs to the importin alpha family.</text>
</comment>
<dbReference type="Proteomes" id="UP001281761">
    <property type="component" value="Unassembled WGS sequence"/>
</dbReference>
<dbReference type="Gene3D" id="1.25.10.10">
    <property type="entry name" value="Leucine-rich Repeat Variant"/>
    <property type="match status" value="1"/>
</dbReference>
<dbReference type="InterPro" id="IPR011989">
    <property type="entry name" value="ARM-like"/>
</dbReference>
<evidence type="ECO:0000256" key="2">
    <source>
        <dbReference type="ARBA" id="ARBA00022448"/>
    </source>
</evidence>
<keyword evidence="6" id="KW-1185">Reference proteome</keyword>
<reference evidence="5 6" key="1">
    <citation type="journal article" date="2022" name="bioRxiv">
        <title>Genomics of Preaxostyla Flagellates Illuminates Evolutionary Transitions and the Path Towards Mitochondrial Loss.</title>
        <authorList>
            <person name="Novak L.V.F."/>
            <person name="Treitli S.C."/>
            <person name="Pyrih J."/>
            <person name="Halakuc P."/>
            <person name="Pipaliya S.V."/>
            <person name="Vacek V."/>
            <person name="Brzon O."/>
            <person name="Soukal P."/>
            <person name="Eme L."/>
            <person name="Dacks J.B."/>
            <person name="Karnkowska A."/>
            <person name="Elias M."/>
            <person name="Hampl V."/>
        </authorList>
    </citation>
    <scope>NUCLEOTIDE SEQUENCE [LARGE SCALE GENOMIC DNA]</scope>
    <source>
        <strain evidence="5">NAU3</strain>
        <tissue evidence="5">Gut</tissue>
    </source>
</reference>
<accession>A0ABQ9XTD6</accession>
<evidence type="ECO:0000256" key="3">
    <source>
        <dbReference type="ARBA" id="ARBA00022927"/>
    </source>
</evidence>
<comment type="caution">
    <text evidence="5">The sequence shown here is derived from an EMBL/GenBank/DDBJ whole genome shotgun (WGS) entry which is preliminary data.</text>
</comment>
<proteinExistence type="inferred from homology"/>
<dbReference type="PROSITE" id="PS50176">
    <property type="entry name" value="ARM_REPEAT"/>
    <property type="match status" value="1"/>
</dbReference>
<gene>
    <name evidence="5" type="ORF">BLNAU_10233</name>
</gene>
<evidence type="ECO:0000313" key="5">
    <source>
        <dbReference type="EMBL" id="KAK2954748.1"/>
    </source>
</evidence>
<name>A0ABQ9XTD6_9EUKA</name>
<sequence length="722" mass="82727">MNGDSNFTIPLNRFGSFNNEEETDHLHSLISLRTNHRDARNFREFATVNGQNQTGTVSELQLESEKDLTELFSTFQHSSGEQQHEALKLMKKILSSENAPTNLFVRLGGIDQMVNYLQTPQQSHVILWTLWILTNVAATGNYAKDVVVSGGLPTFIMHTQSPFPDISEQAWWLLRNCINDSTDISECIPRNEFFAAVRHHLLRVLSPEICQIPTQMKRQELHFQTWEPSIIECFICLSGYLRTIPQLNDVLDLLPILLKFLPSHNKEILVHLLTVIGFILDHSSVEEKRAILTQTVEFSQNGHPDSFFSALLLLTIEHRDSFQIEVENTYLLTHILRRNLAAYHTHSVELSDLSEQDQTECQKLYESLDLAGNCLTRLITIFGYLFALEESDVTILIQTPVLQIIISIFSVLISTNNSIEMNSKAEDLYRQFVSEIGSSQLSPRFVNLRVLHHASDYHDPNPVPYPPVPNHFEKYYTVMVKWIPAMMRNIDRYSQHIFGHIFFTLGNLTTNSSKIKESLFIDTFPERDNDGVFFVFLSQIIPYLGPKTFHNVVVFLFNTCFDPKYALLLVDNYTIPQLVSHFKLKRSSSKPNYCSLQNEILFIPLLQSILQACETEYKQQVMNGEITGLPGYHEDGHFQGNQFLPQLQDADIIGIVRNISSNDFTQRNRADTFLSLVEASSGYKEIKENPDRNLPPVTLPSFYHLSLDELPTSYRLDSGDFP</sequence>
<keyword evidence="3" id="KW-0653">Protein transport</keyword>
<dbReference type="InterPro" id="IPR000225">
    <property type="entry name" value="Armadillo"/>
</dbReference>
<dbReference type="EMBL" id="JARBJD010000074">
    <property type="protein sequence ID" value="KAK2954748.1"/>
    <property type="molecule type" value="Genomic_DNA"/>
</dbReference>
<evidence type="ECO:0000256" key="1">
    <source>
        <dbReference type="ARBA" id="ARBA00010394"/>
    </source>
</evidence>
<evidence type="ECO:0000313" key="6">
    <source>
        <dbReference type="Proteomes" id="UP001281761"/>
    </source>
</evidence>
<dbReference type="InterPro" id="IPR016024">
    <property type="entry name" value="ARM-type_fold"/>
</dbReference>
<keyword evidence="2" id="KW-0813">Transport</keyword>
<organism evidence="5 6">
    <name type="scientific">Blattamonas nauphoetae</name>
    <dbReference type="NCBI Taxonomy" id="2049346"/>
    <lineage>
        <taxon>Eukaryota</taxon>
        <taxon>Metamonada</taxon>
        <taxon>Preaxostyla</taxon>
        <taxon>Oxymonadida</taxon>
        <taxon>Blattamonas</taxon>
    </lineage>
</organism>